<keyword evidence="1" id="KW-1133">Transmembrane helix</keyword>
<evidence type="ECO:0000259" key="2">
    <source>
        <dbReference type="SMART" id="SM00014"/>
    </source>
</evidence>
<dbReference type="PANTHER" id="PTHR14969">
    <property type="entry name" value="SPHINGOSINE-1-PHOSPHATE PHOSPHOHYDROLASE"/>
    <property type="match status" value="1"/>
</dbReference>
<organism evidence="3 4">
    <name type="scientific">Microbacterium pullorum</name>
    <dbReference type="NCBI Taxonomy" id="2762236"/>
    <lineage>
        <taxon>Bacteria</taxon>
        <taxon>Bacillati</taxon>
        <taxon>Actinomycetota</taxon>
        <taxon>Actinomycetes</taxon>
        <taxon>Micrococcales</taxon>
        <taxon>Microbacteriaceae</taxon>
        <taxon>Microbacterium</taxon>
    </lineage>
</organism>
<dbReference type="InterPro" id="IPR036938">
    <property type="entry name" value="PAP2/HPO_sf"/>
</dbReference>
<feature type="transmembrane region" description="Helical" evidence="1">
    <location>
        <begin position="64"/>
        <end position="85"/>
    </location>
</feature>
<name>A0ABR8RY62_9MICO</name>
<feature type="transmembrane region" description="Helical" evidence="1">
    <location>
        <begin position="138"/>
        <end position="164"/>
    </location>
</feature>
<dbReference type="PROSITE" id="PS51257">
    <property type="entry name" value="PROKAR_LIPOPROTEIN"/>
    <property type="match status" value="1"/>
</dbReference>
<dbReference type="PANTHER" id="PTHR14969:SF13">
    <property type="entry name" value="AT30094P"/>
    <property type="match status" value="1"/>
</dbReference>
<keyword evidence="4" id="KW-1185">Reference proteome</keyword>
<keyword evidence="1" id="KW-0472">Membrane</keyword>
<accession>A0ABR8RY62</accession>
<feature type="transmembrane region" description="Helical" evidence="1">
    <location>
        <begin position="176"/>
        <end position="199"/>
    </location>
</feature>
<evidence type="ECO:0000256" key="1">
    <source>
        <dbReference type="SAM" id="Phobius"/>
    </source>
</evidence>
<dbReference type="PROSITE" id="PS01157">
    <property type="entry name" value="ACID_PHOSPH_CL_A"/>
    <property type="match status" value="1"/>
</dbReference>
<comment type="caution">
    <text evidence="3">The sequence shown here is derived from an EMBL/GenBank/DDBJ whole genome shotgun (WGS) entry which is preliminary data.</text>
</comment>
<dbReference type="RefSeq" id="WP_191717214.1">
    <property type="nucleotide sequence ID" value="NZ_JACSQP010000001.1"/>
</dbReference>
<gene>
    <name evidence="3" type="ORF">H9651_00865</name>
</gene>
<dbReference type="EMBL" id="JACSQP010000001">
    <property type="protein sequence ID" value="MBD7956186.1"/>
    <property type="molecule type" value="Genomic_DNA"/>
</dbReference>
<dbReference type="Pfam" id="PF01569">
    <property type="entry name" value="PAP2"/>
    <property type="match status" value="1"/>
</dbReference>
<dbReference type="SMART" id="SM00014">
    <property type="entry name" value="acidPPc"/>
    <property type="match status" value="1"/>
</dbReference>
<feature type="transmembrane region" description="Helical" evidence="1">
    <location>
        <begin position="12"/>
        <end position="31"/>
    </location>
</feature>
<proteinExistence type="predicted"/>
<evidence type="ECO:0000313" key="4">
    <source>
        <dbReference type="Proteomes" id="UP000648352"/>
    </source>
</evidence>
<dbReference type="InterPro" id="IPR000326">
    <property type="entry name" value="PAP2/HPO"/>
</dbReference>
<protein>
    <submittedName>
        <fullName evidence="3">Phosphatase PAP2 family protein</fullName>
    </submittedName>
</protein>
<feature type="domain" description="Phosphatidic acid phosphatase type 2/haloperoxidase" evidence="2">
    <location>
        <begin position="90"/>
        <end position="195"/>
    </location>
</feature>
<dbReference type="Gene3D" id="1.20.144.10">
    <property type="entry name" value="Phosphatidic acid phosphatase type 2/haloperoxidase"/>
    <property type="match status" value="1"/>
</dbReference>
<evidence type="ECO:0000313" key="3">
    <source>
        <dbReference type="EMBL" id="MBD7956186.1"/>
    </source>
</evidence>
<dbReference type="Proteomes" id="UP000648352">
    <property type="component" value="Unassembled WGS sequence"/>
</dbReference>
<keyword evidence="1" id="KW-0812">Transmembrane</keyword>
<dbReference type="SUPFAM" id="SSF48317">
    <property type="entry name" value="Acid phosphatase/Vanadium-dependent haloperoxidase"/>
    <property type="match status" value="1"/>
</dbReference>
<sequence length="217" mass="23136">MDALRHPIARLLVPGLVLIAFACGLGGWILLRGPEAFDLDQMWNTALAHWRVDALVWISQAMNWLGGGIVGVFVVPIGGALLLVLWRRYFGALFFIAASILSAAGVQALKHLFGRARPEDIIVISDYGSYPSGHTANAATIAVVAVVLFPRLWVGLVGAAWVLLMAFSRTYLHAHWLSDTVGGALIGAGMALVVAAAFATRLRAEQQRVGRAVASTG</sequence>
<dbReference type="InterPro" id="IPR018296">
    <property type="entry name" value="Acid_Pase_classA_bac_CS"/>
</dbReference>
<reference evidence="3 4" key="1">
    <citation type="submission" date="2020-08" db="EMBL/GenBank/DDBJ databases">
        <title>A Genomic Blueprint of the Chicken Gut Microbiome.</title>
        <authorList>
            <person name="Gilroy R."/>
            <person name="Ravi A."/>
            <person name="Getino M."/>
            <person name="Pursley I."/>
            <person name="Horton D.L."/>
            <person name="Alikhan N.-F."/>
            <person name="Baker D."/>
            <person name="Gharbi K."/>
            <person name="Hall N."/>
            <person name="Watson M."/>
            <person name="Adriaenssens E.M."/>
            <person name="Foster-Nyarko E."/>
            <person name="Jarju S."/>
            <person name="Secka A."/>
            <person name="Antonio M."/>
            <person name="Oren A."/>
            <person name="Chaudhuri R."/>
            <person name="La Ragione R.M."/>
            <person name="Hildebrand F."/>
            <person name="Pallen M.J."/>
        </authorList>
    </citation>
    <scope>NUCLEOTIDE SEQUENCE [LARGE SCALE GENOMIC DNA]</scope>
    <source>
        <strain evidence="3 4">Sa4CUA7</strain>
    </source>
</reference>